<evidence type="ECO:0000313" key="2">
    <source>
        <dbReference type="Proteomes" id="UP001605036"/>
    </source>
</evidence>
<name>A0ABD1XRH0_9MARC</name>
<dbReference type="AlphaFoldDB" id="A0ABD1XRH0"/>
<gene>
    <name evidence="1" type="ORF">R1flu_023072</name>
</gene>
<organism evidence="1 2">
    <name type="scientific">Riccia fluitans</name>
    <dbReference type="NCBI Taxonomy" id="41844"/>
    <lineage>
        <taxon>Eukaryota</taxon>
        <taxon>Viridiplantae</taxon>
        <taxon>Streptophyta</taxon>
        <taxon>Embryophyta</taxon>
        <taxon>Marchantiophyta</taxon>
        <taxon>Marchantiopsida</taxon>
        <taxon>Marchantiidae</taxon>
        <taxon>Marchantiales</taxon>
        <taxon>Ricciaceae</taxon>
        <taxon>Riccia</taxon>
    </lineage>
</organism>
<proteinExistence type="predicted"/>
<sequence length="126" mass="14350">MSGSNKDVQGLPAKRTSMPPLNLAKIELVKTFLAKIKDDYDWKANILAKTAKLENRTGQSYIKLVLELYAKLHSNKERIGKYKEEVKNLSTLTTESLESLARALKVQKAKERQIAKLVYWRAEMAV</sequence>
<protein>
    <submittedName>
        <fullName evidence="1">Uncharacterized protein</fullName>
    </submittedName>
</protein>
<reference evidence="1 2" key="1">
    <citation type="submission" date="2024-09" db="EMBL/GenBank/DDBJ databases">
        <title>Chromosome-scale assembly of Riccia fluitans.</title>
        <authorList>
            <person name="Paukszto L."/>
            <person name="Sawicki J."/>
            <person name="Karawczyk K."/>
            <person name="Piernik-Szablinska J."/>
            <person name="Szczecinska M."/>
            <person name="Mazdziarz M."/>
        </authorList>
    </citation>
    <scope>NUCLEOTIDE SEQUENCE [LARGE SCALE GENOMIC DNA]</scope>
    <source>
        <strain evidence="1">Rf_01</strain>
        <tissue evidence="1">Aerial parts of the thallus</tissue>
    </source>
</reference>
<dbReference type="EMBL" id="JBHFFA010000007">
    <property type="protein sequence ID" value="KAL2611380.1"/>
    <property type="molecule type" value="Genomic_DNA"/>
</dbReference>
<dbReference type="Proteomes" id="UP001605036">
    <property type="component" value="Unassembled WGS sequence"/>
</dbReference>
<evidence type="ECO:0000313" key="1">
    <source>
        <dbReference type="EMBL" id="KAL2611380.1"/>
    </source>
</evidence>
<comment type="caution">
    <text evidence="1">The sequence shown here is derived from an EMBL/GenBank/DDBJ whole genome shotgun (WGS) entry which is preliminary data.</text>
</comment>
<accession>A0ABD1XRH0</accession>
<keyword evidence="2" id="KW-1185">Reference proteome</keyword>